<accession>P73547</accession>
<dbReference type="GO" id="GO:0009236">
    <property type="term" value="P:cobalamin biosynthetic process"/>
    <property type="evidence" value="ECO:0007669"/>
    <property type="project" value="UniProtKB-UniPathway"/>
</dbReference>
<dbReference type="Pfam" id="PF02390">
    <property type="entry name" value="Methyltransf_4"/>
    <property type="match status" value="1"/>
</dbReference>
<dbReference type="SUPFAM" id="SSF53335">
    <property type="entry name" value="S-adenosyl-L-methionine-dependent methyltransferases"/>
    <property type="match status" value="1"/>
</dbReference>
<evidence type="ECO:0000313" key="11">
    <source>
        <dbReference type="Proteomes" id="UP000001425"/>
    </source>
</evidence>
<dbReference type="PANTHER" id="PTHR43182">
    <property type="entry name" value="COBALT-PRECORRIN-6B C(15)-METHYLTRANSFERASE (DECARBOXYLATING)"/>
    <property type="match status" value="1"/>
</dbReference>
<dbReference type="GO" id="GO:0032259">
    <property type="term" value="P:methylation"/>
    <property type="evidence" value="ECO:0007669"/>
    <property type="project" value="UniProtKB-KW"/>
</dbReference>
<keyword evidence="11" id="KW-1185">Reference proteome</keyword>
<evidence type="ECO:0000313" key="10">
    <source>
        <dbReference type="EMBL" id="BAA17587.1"/>
    </source>
</evidence>
<dbReference type="InParanoid" id="P73547"/>
<protein>
    <recommendedName>
        <fullName evidence="4">tRNA (guanine(46)-N(7))-methyltransferase</fullName>
        <ecNumber evidence="4">2.1.1.33</ecNumber>
    </recommendedName>
</protein>
<dbReference type="AlphaFoldDB" id="P73547"/>
<reference evidence="10 11" key="1">
    <citation type="journal article" date="1995" name="DNA Res.">
        <title>Sequence analysis of the genome of the unicellular cyanobacterium Synechocystis sp. strain PCC6803. I. Sequence features in the 1 Mb region from map positions 64% to 92% of the genome.</title>
        <authorList>
            <person name="Kaneko T."/>
            <person name="Tanaka A."/>
            <person name="Sato S."/>
            <person name="Kotani H."/>
            <person name="Sazuka T."/>
            <person name="Miyajima N."/>
            <person name="Sugiura M."/>
            <person name="Tabata S."/>
        </authorList>
    </citation>
    <scope>NUCLEOTIDE SEQUENCE [LARGE SCALE GENOMIC DNA]</scope>
    <source>
        <strain evidence="11">ATCC 27184 / PCC 6803 / Kazusa</strain>
    </source>
</reference>
<keyword evidence="8" id="KW-0949">S-adenosyl-L-methionine</keyword>
<evidence type="ECO:0000256" key="1">
    <source>
        <dbReference type="ARBA" id="ARBA00000142"/>
    </source>
</evidence>
<comment type="function">
    <text evidence="2">Catalyzes the formation of N(7)-methylguanine at position 46 (m7G46) in tRNA.</text>
</comment>
<dbReference type="PANTHER" id="PTHR43182:SF1">
    <property type="entry name" value="COBALT-PRECORRIN-7 C(5)-METHYLTRANSFERASE"/>
    <property type="match status" value="1"/>
</dbReference>
<gene>
    <name evidence="10" type="primary">cbiT</name>
</gene>
<dbReference type="EC" id="2.1.1.33" evidence="4"/>
<dbReference type="InterPro" id="IPR050714">
    <property type="entry name" value="Cobalamin_biosynth_MTase"/>
</dbReference>
<organism evidence="10 11">
    <name type="scientific">Synechocystis sp. (strain ATCC 27184 / PCC 6803 / Kazusa)</name>
    <dbReference type="NCBI Taxonomy" id="1111708"/>
    <lineage>
        <taxon>Bacteria</taxon>
        <taxon>Bacillati</taxon>
        <taxon>Cyanobacteriota</taxon>
        <taxon>Cyanophyceae</taxon>
        <taxon>Synechococcales</taxon>
        <taxon>Merismopediaceae</taxon>
        <taxon>Synechocystis</taxon>
    </lineage>
</organism>
<dbReference type="NCBIfam" id="NF005640">
    <property type="entry name" value="PRK07402.1"/>
    <property type="match status" value="1"/>
</dbReference>
<dbReference type="InterPro" id="IPR029063">
    <property type="entry name" value="SAM-dependent_MTases_sf"/>
</dbReference>
<dbReference type="eggNOG" id="COG2242">
    <property type="taxonomic scope" value="Bacteria"/>
</dbReference>
<evidence type="ECO:0000256" key="5">
    <source>
        <dbReference type="ARBA" id="ARBA00022573"/>
    </source>
</evidence>
<evidence type="ECO:0000256" key="6">
    <source>
        <dbReference type="ARBA" id="ARBA00022603"/>
    </source>
</evidence>
<dbReference type="NCBIfam" id="TIGR02469">
    <property type="entry name" value="CbiT"/>
    <property type="match status" value="1"/>
</dbReference>
<evidence type="ECO:0000256" key="8">
    <source>
        <dbReference type="ARBA" id="ARBA00022691"/>
    </source>
</evidence>
<dbReference type="UniPathway" id="UPA00148"/>
<proteinExistence type="predicted"/>
<dbReference type="EnsemblBacteria" id="BAA17587">
    <property type="protein sequence ID" value="BAA17587"/>
    <property type="gene ID" value="BAA17587"/>
</dbReference>
<evidence type="ECO:0000256" key="7">
    <source>
        <dbReference type="ARBA" id="ARBA00022679"/>
    </source>
</evidence>
<reference evidence="10 11" key="2">
    <citation type="journal article" date="1996" name="DNA Res.">
        <title>Sequence analysis of the genome of the unicellular cyanobacterium Synechocystis sp. strain PCC6803. II. Sequence determination of the entire genome and assignment of potential protein-coding regions.</title>
        <authorList>
            <person name="Kaneko T."/>
            <person name="Sato S."/>
            <person name="Kotani H."/>
            <person name="Tanaka A."/>
            <person name="Asamizu E."/>
            <person name="Nakamura Y."/>
            <person name="Miyajima N."/>
            <person name="Hirosawa M."/>
            <person name="Sugiura M."/>
            <person name="Sasamoto S."/>
            <person name="Kimura T."/>
            <person name="Hosouchi T."/>
            <person name="Matsuno A."/>
            <person name="Muraki A."/>
            <person name="Nakazaki N."/>
            <person name="Naruo K."/>
            <person name="Okumura S."/>
            <person name="Shimpo S."/>
            <person name="Takeuchi C."/>
            <person name="Wada T."/>
            <person name="Watanabe A."/>
            <person name="Yamada M."/>
            <person name="Yasuda M."/>
            <person name="Tabata S."/>
        </authorList>
    </citation>
    <scope>NUCLEOTIDE SEQUENCE [LARGE SCALE GENOMIC DNA]</scope>
    <source>
        <strain evidence="11">ATCC 27184 / PCC 6803 / Kazusa</strain>
    </source>
</reference>
<comment type="pathway">
    <text evidence="3">Cofactor biosynthesis; adenosylcobalamin biosynthesis.</text>
</comment>
<keyword evidence="5" id="KW-0169">Cobalamin biosynthesis</keyword>
<keyword evidence="9" id="KW-0819">tRNA processing</keyword>
<dbReference type="InterPro" id="IPR003358">
    <property type="entry name" value="tRNA_(Gua-N-7)_MeTrfase_Trmb"/>
</dbReference>
<dbReference type="KEGG" id="syn:slr1368"/>
<dbReference type="PaxDb" id="1148-1652667"/>
<dbReference type="Gene3D" id="3.40.50.150">
    <property type="entry name" value="Vaccinia Virus protein VP39"/>
    <property type="match status" value="1"/>
</dbReference>
<dbReference type="PIR" id="S77253">
    <property type="entry name" value="S77253"/>
</dbReference>
<dbReference type="STRING" id="1148.gene:10498454"/>
<keyword evidence="7" id="KW-0808">Transferase</keyword>
<dbReference type="GO" id="GO:0008276">
    <property type="term" value="F:protein methyltransferase activity"/>
    <property type="evidence" value="ECO:0007669"/>
    <property type="project" value="InterPro"/>
</dbReference>
<evidence type="ECO:0000256" key="2">
    <source>
        <dbReference type="ARBA" id="ARBA00003015"/>
    </source>
</evidence>
<comment type="catalytic activity">
    <reaction evidence="1">
        <text>guanosine(46) in tRNA + S-adenosyl-L-methionine = N(7)-methylguanosine(46) in tRNA + S-adenosyl-L-homocysteine</text>
        <dbReference type="Rhea" id="RHEA:42708"/>
        <dbReference type="Rhea" id="RHEA-COMP:10188"/>
        <dbReference type="Rhea" id="RHEA-COMP:10189"/>
        <dbReference type="ChEBI" id="CHEBI:57856"/>
        <dbReference type="ChEBI" id="CHEBI:59789"/>
        <dbReference type="ChEBI" id="CHEBI:74269"/>
        <dbReference type="ChEBI" id="CHEBI:74480"/>
        <dbReference type="EC" id="2.1.1.33"/>
    </reaction>
</comment>
<dbReference type="Proteomes" id="UP000001425">
    <property type="component" value="Chromosome"/>
</dbReference>
<keyword evidence="6" id="KW-0489">Methyltransferase</keyword>
<dbReference type="CDD" id="cd02440">
    <property type="entry name" value="AdoMet_MTases"/>
    <property type="match status" value="1"/>
</dbReference>
<dbReference type="InterPro" id="IPR014008">
    <property type="entry name" value="Cbl_synth_MTase_CbiT"/>
</dbReference>
<sequence length="227" mass="24778">MPLGLYRPSFTPAEKWGDNGGLTVSGETKSMLWPYKTPGITDGLFERLPGIPLSKREVRLLIISALQLKEESIIWDIGAGTGTIPVELALLCPRSRIVAVERDEEVAGLIRRNCERFGVTNVTVHEGSAPDCLPQLIAHPTHICIEGGRPIKQILQETWAHLAPGGRLVATANNLESLYGISETLSELQVRNVEVVQAGVNRLEKRGLQQIFAAVDPTFILAGEKLS</sequence>
<evidence type="ECO:0000256" key="4">
    <source>
        <dbReference type="ARBA" id="ARBA00011977"/>
    </source>
</evidence>
<evidence type="ECO:0000256" key="3">
    <source>
        <dbReference type="ARBA" id="ARBA00004953"/>
    </source>
</evidence>
<dbReference type="PhylomeDB" id="P73547"/>
<evidence type="ECO:0000256" key="9">
    <source>
        <dbReference type="ARBA" id="ARBA00022694"/>
    </source>
</evidence>
<name>P73547_SYNY3</name>
<dbReference type="EMBL" id="BA000022">
    <property type="protein sequence ID" value="BAA17587.1"/>
    <property type="molecule type" value="Genomic_DNA"/>
</dbReference>